<protein>
    <submittedName>
        <fullName evidence="1">Uncharacterized protein</fullName>
    </submittedName>
</protein>
<evidence type="ECO:0000313" key="1">
    <source>
        <dbReference type="EMBL" id="GIY82356.1"/>
    </source>
</evidence>
<dbReference type="EMBL" id="BPLR01016239">
    <property type="protein sequence ID" value="GIY82356.1"/>
    <property type="molecule type" value="Genomic_DNA"/>
</dbReference>
<keyword evidence="2" id="KW-1185">Reference proteome</keyword>
<organism evidence="1 2">
    <name type="scientific">Caerostris extrusa</name>
    <name type="common">Bark spider</name>
    <name type="synonym">Caerostris bankana</name>
    <dbReference type="NCBI Taxonomy" id="172846"/>
    <lineage>
        <taxon>Eukaryota</taxon>
        <taxon>Metazoa</taxon>
        <taxon>Ecdysozoa</taxon>
        <taxon>Arthropoda</taxon>
        <taxon>Chelicerata</taxon>
        <taxon>Arachnida</taxon>
        <taxon>Araneae</taxon>
        <taxon>Araneomorphae</taxon>
        <taxon>Entelegynae</taxon>
        <taxon>Araneoidea</taxon>
        <taxon>Araneidae</taxon>
        <taxon>Caerostris</taxon>
    </lineage>
</organism>
<gene>
    <name evidence="1" type="ORF">CEXT_76611</name>
</gene>
<sequence length="74" mass="8052">MCSILFYVGDRSHLNAKFGSVRVKDEEKEALGITLIPRGFKVIAEPIALVSKNGNSTGSELRDEVLGGWSPFLS</sequence>
<dbReference type="AlphaFoldDB" id="A0AAV4WHM1"/>
<evidence type="ECO:0000313" key="2">
    <source>
        <dbReference type="Proteomes" id="UP001054945"/>
    </source>
</evidence>
<proteinExistence type="predicted"/>
<reference evidence="1 2" key="1">
    <citation type="submission" date="2021-06" db="EMBL/GenBank/DDBJ databases">
        <title>Caerostris extrusa draft genome.</title>
        <authorList>
            <person name="Kono N."/>
            <person name="Arakawa K."/>
        </authorList>
    </citation>
    <scope>NUCLEOTIDE SEQUENCE [LARGE SCALE GENOMIC DNA]</scope>
</reference>
<accession>A0AAV4WHM1</accession>
<dbReference type="Proteomes" id="UP001054945">
    <property type="component" value="Unassembled WGS sequence"/>
</dbReference>
<name>A0AAV4WHM1_CAEEX</name>
<comment type="caution">
    <text evidence="1">The sequence shown here is derived from an EMBL/GenBank/DDBJ whole genome shotgun (WGS) entry which is preliminary data.</text>
</comment>